<organism evidence="1 2">
    <name type="scientific">Entomophthora muscae</name>
    <dbReference type="NCBI Taxonomy" id="34485"/>
    <lineage>
        <taxon>Eukaryota</taxon>
        <taxon>Fungi</taxon>
        <taxon>Fungi incertae sedis</taxon>
        <taxon>Zoopagomycota</taxon>
        <taxon>Entomophthoromycotina</taxon>
        <taxon>Entomophthoromycetes</taxon>
        <taxon>Entomophthorales</taxon>
        <taxon>Entomophthoraceae</taxon>
        <taxon>Entomophthora</taxon>
    </lineage>
</organism>
<evidence type="ECO:0000313" key="1">
    <source>
        <dbReference type="EMBL" id="KAJ9080354.1"/>
    </source>
</evidence>
<name>A0ACC2U0N0_9FUNG</name>
<evidence type="ECO:0000313" key="2">
    <source>
        <dbReference type="Proteomes" id="UP001165960"/>
    </source>
</evidence>
<proteinExistence type="predicted"/>
<dbReference type="EMBL" id="QTSX02001568">
    <property type="protein sequence ID" value="KAJ9080354.1"/>
    <property type="molecule type" value="Genomic_DNA"/>
</dbReference>
<accession>A0ACC2U0N0</accession>
<keyword evidence="2" id="KW-1185">Reference proteome</keyword>
<protein>
    <submittedName>
        <fullName evidence="1">Uncharacterized protein</fullName>
    </submittedName>
</protein>
<comment type="caution">
    <text evidence="1">The sequence shown here is derived from an EMBL/GenBank/DDBJ whole genome shotgun (WGS) entry which is preliminary data.</text>
</comment>
<reference evidence="1" key="1">
    <citation type="submission" date="2022-04" db="EMBL/GenBank/DDBJ databases">
        <title>Genome of the entomopathogenic fungus Entomophthora muscae.</title>
        <authorList>
            <person name="Elya C."/>
            <person name="Lovett B.R."/>
            <person name="Lee E."/>
            <person name="Macias A.M."/>
            <person name="Hajek A.E."/>
            <person name="De Bivort B.L."/>
            <person name="Kasson M.T."/>
            <person name="De Fine Licht H.H."/>
            <person name="Stajich J.E."/>
        </authorList>
    </citation>
    <scope>NUCLEOTIDE SEQUENCE</scope>
    <source>
        <strain evidence="1">Berkeley</strain>
    </source>
</reference>
<sequence length="495" mass="55662">MESKMCNNSSFGQGSNLICYDRIDECQQLLQQCYALMDSIMEWLSFLNTSEREASTDFNSTQEVKEGLLRLGISCKKEAQFLEGLLQNEEQIQSHHIRGSNLPYLEAVYRCARQETGLVSIFKSVRYSVPIENTADGQDAKRSKVEKYRIDVISCHGAKWIKVSARNARWLLCQNSMVDSVIPEDSMESDPIPLELKANVMLLVASQNHLHFRAPEVCFQFSCFGDRLQEKHRPMPIPTSLFRRLNEIGVSVAEIPSLAVDRGFNFGSWKYDPSQVATPELNLDITTLLALASQLTHHGRFSELLPHPPRNENDALKIQLQQEKQRPIMPLLAHYLAGRILTTTQTCYDKFMSIVSTIAGPLEALRARILFRTHNNDSLLIQHDLDRRDDDPFKGWKLLVGTNSAPDVQVLPDSPSASFQSMIACNSLRSYTDIHTIAFGSGHQRKLTTVTANIGVARSISGASASCVYPIDFPDGDYFLVHEPRSLAENKLVAN</sequence>
<dbReference type="Proteomes" id="UP001165960">
    <property type="component" value="Unassembled WGS sequence"/>
</dbReference>
<gene>
    <name evidence="1" type="ORF">DSO57_1025875</name>
</gene>